<dbReference type="EMBL" id="AGCM01000032">
    <property type="protein sequence ID" value="EHM55576.1"/>
    <property type="molecule type" value="Genomic_DNA"/>
</dbReference>
<dbReference type="HOGENOM" id="CLU_2599558_0_0_6"/>
<evidence type="ECO:0000313" key="2">
    <source>
        <dbReference type="Proteomes" id="UP000004750"/>
    </source>
</evidence>
<evidence type="ECO:0000313" key="1">
    <source>
        <dbReference type="EMBL" id="EHM55576.1"/>
    </source>
</evidence>
<accession>G9ZCZ7</accession>
<dbReference type="STRING" id="797473.HMPREF9080_00627"/>
<dbReference type="Proteomes" id="UP000004750">
    <property type="component" value="Unassembled WGS sequence"/>
</dbReference>
<protein>
    <submittedName>
        <fullName evidence="1">Uncharacterized protein</fullName>
    </submittedName>
</protein>
<organism evidence="1 2">
    <name type="scientific">Cardiobacterium valvarum F0432</name>
    <dbReference type="NCBI Taxonomy" id="797473"/>
    <lineage>
        <taxon>Bacteria</taxon>
        <taxon>Pseudomonadati</taxon>
        <taxon>Pseudomonadota</taxon>
        <taxon>Gammaproteobacteria</taxon>
        <taxon>Cardiobacteriales</taxon>
        <taxon>Cardiobacteriaceae</taxon>
        <taxon>Cardiobacterium</taxon>
    </lineage>
</organism>
<comment type="caution">
    <text evidence="1">The sequence shown here is derived from an EMBL/GenBank/DDBJ whole genome shotgun (WGS) entry which is preliminary data.</text>
</comment>
<sequence length="79" mass="8952">MYNFQHIRDALIHQPFARELADNRPETLAAALLALHDTPHKDAIRAYMAPYHNIVAAHQQHIDALLNEQKATTTNIAQT</sequence>
<name>G9ZCZ7_9GAMM</name>
<dbReference type="AlphaFoldDB" id="G9ZCZ7"/>
<gene>
    <name evidence="1" type="ORF">HMPREF9080_00627</name>
</gene>
<proteinExistence type="predicted"/>
<reference evidence="1 2" key="1">
    <citation type="submission" date="2011-08" db="EMBL/GenBank/DDBJ databases">
        <authorList>
            <person name="Weinstock G."/>
            <person name="Sodergren E."/>
            <person name="Clifton S."/>
            <person name="Fulton L."/>
            <person name="Fulton B."/>
            <person name="Courtney L."/>
            <person name="Fronick C."/>
            <person name="Harrison M."/>
            <person name="Strong C."/>
            <person name="Farmer C."/>
            <person name="Delahaunty K."/>
            <person name="Markovic C."/>
            <person name="Hall O."/>
            <person name="Minx P."/>
            <person name="Tomlinson C."/>
            <person name="Mitreva M."/>
            <person name="Hou S."/>
            <person name="Chen J."/>
            <person name="Wollam A."/>
            <person name="Pepin K.H."/>
            <person name="Johnson M."/>
            <person name="Bhonagiri V."/>
            <person name="Zhang X."/>
            <person name="Suruliraj S."/>
            <person name="Warren W."/>
            <person name="Chinwalla A."/>
            <person name="Mardis E.R."/>
            <person name="Wilson R.K."/>
        </authorList>
    </citation>
    <scope>NUCLEOTIDE SEQUENCE [LARGE SCALE GENOMIC DNA]</scope>
    <source>
        <strain evidence="1 2">F0432</strain>
    </source>
</reference>